<feature type="compositionally biased region" description="Low complexity" evidence="1">
    <location>
        <begin position="948"/>
        <end position="963"/>
    </location>
</feature>
<keyword evidence="4" id="KW-1185">Reference proteome</keyword>
<dbReference type="Proteomes" id="UP001255856">
    <property type="component" value="Unassembled WGS sequence"/>
</dbReference>
<name>A0AAD9IG13_PROWI</name>
<dbReference type="PANTHER" id="PTHR47242:SF1">
    <property type="entry name" value="TRAF-LIKE FAMILY PROTEIN"/>
    <property type="match status" value="1"/>
</dbReference>
<dbReference type="CDD" id="cd00121">
    <property type="entry name" value="MATH"/>
    <property type="match status" value="3"/>
</dbReference>
<evidence type="ECO:0000256" key="1">
    <source>
        <dbReference type="SAM" id="MobiDB-lite"/>
    </source>
</evidence>
<feature type="compositionally biased region" description="Low complexity" evidence="1">
    <location>
        <begin position="687"/>
        <end position="701"/>
    </location>
</feature>
<dbReference type="Gene3D" id="2.60.210.10">
    <property type="entry name" value="Apoptosis, Tumor Necrosis Factor Receptor Associated Protein 2, Chain A"/>
    <property type="match status" value="3"/>
</dbReference>
<sequence length="1764" mass="184774">MAENTTAECWSIRDSQALPGYVSVYLQLSDPRNSSKWDVFASYRLSLSGPGASAARRDALARDSWHRFSARKKSHGWCDFAPHAALSEPGSAGLPESVQLSLEITILAEAVQFVREPDLTGRPPTTSGPVMAGRFLWTVHNFTAFQPLLRTQKIMSPAFPAGDIMLRVSVYISSLPDGDWLSLCLESKDGESKAQPERSTWCLFRLVVVPHGEPGEPAAGGQDGAQFRAGAVQRDSYGRLAADVRGGENTSLGWNDFTRLEGFAQAPYLVGDTAILAKTRALARRQAARDSDFAARFTWRIENFTRLKDLLKKRKISGLCIKSRRFTIGGRDCRLIVYPRGQSQPPTCLSLFLEVWDPAPASLDWTSFVSHRLAVVNQRHEERTVAKESQNRYSCTAKDWGWRDFVSLTTLFDLDAGFIVNDAVVFTADAVVLKEASDVRSVPLPPAERAARLRLLEAVVHADAGGREEGESARGGDAPREPSKEEAADASSSTSARHACELSSATQRAVSALAAVPPPSVRAVAPPLTAGGEAAAPCKVVLTWRVDNLPAFRDILETRKIFSRFFAVGPVQLRIGLYDSLESLCVYLEGDLASAGPFAPGTKPSEPEAAGTPPVNHWVRYRLSVVNQRAPEASEWRESSLCTRSWNNGVLQFARGEARGGAARRDALVVSCEVLEVVPWPEFRESGAASGLRRGAGSVASKRANVRRGRDDEDGDDEDEDDDDLLADDDDYDDDEDALSDEHAAPGSCSGSSASDFEDELASTEDLESSDVLVAWLQSAGVELPGPAEEAPPVLLSGAAVRKALAGMLAAQPGAVSMFIASLRMFMDSPARVRRLFQPTICALPPGAGAPSLGAAAPLGGAGGATTRCRRATRRPSPRAWAGPEPEDPASPRGADAPERADAVVEVVRRVLAWIRGADLRDGAHAAPEMSKGKAARAGRRGGKEDPPGLSDDGPPGASQSPLSSLQKLSMLLADVPAAVLQELLEATPKLIDEAEHDATVGALLTFLAEAGRQAPPGDRGLWLPVLSACSELRISTGAAFVVVQALLQAVPFLSDQELDRAAAIVRRVTAASPSAAPAAAALLRTLLDSPSTTPVTGMRWARFARATGLAEAFVADSAAAFTAAALAKGKAGEAVEAADGAADAAPRVAGVAELTLLLDSLTDEVGSGAEARRAPDEPGPAGLALVWGVESGVVTAEALAAACHLRAAIVHGYLESQPPDAREGEAAGGAAALDDGALETQSEALGRPDDAATRAPESACPTERSARASAPPACLADAEALPRLAARLLASKSSAACREAGTALFGALFAAYDSVERRVPLLSGLLSLALGMGFMSVIPAVRDEEGSAEDEAPSGDCAASAEAAGDGAAAREAANKTAAPARGKKARAKANKKASPEPAPAPKTPPAAQAQDAFSAPVPHAGELLFSFLRSSAALLQPMLLAVEELRAQLREAAAALEAAAASATQERQALEQRLEAVKSERAASEAARRREAAEATASIQDLEAALSKLRAQRKEDGKRARAKEAEDAAAKAKESAAAAAAELARARRAASERERTFTARQEKTLQRLREAEALAKEREAELARLVAETAALRQQQQQQQSPALASSASASPVPRQRSPQSALGSASWAPGPLGAGAGTNLLTSFSMPAPQPARGAPADQLRAQGMRGFVPAPPPPSGAPASAPHGYPRAASPGMQGAALAPTPPLSPHRAGLALGGRPRAELGRGAGPSGAHAPATGEATGNEPMDPPSLLDLLPRDLLHS</sequence>
<dbReference type="EMBL" id="JASFZW010000010">
    <property type="protein sequence ID" value="KAK2076464.1"/>
    <property type="molecule type" value="Genomic_DNA"/>
</dbReference>
<feature type="region of interest" description="Disordered" evidence="1">
    <location>
        <begin position="859"/>
        <end position="900"/>
    </location>
</feature>
<comment type="caution">
    <text evidence="3">The sequence shown here is derived from an EMBL/GenBank/DDBJ whole genome shotgun (WGS) entry which is preliminary data.</text>
</comment>
<dbReference type="PROSITE" id="PS50144">
    <property type="entry name" value="MATH"/>
    <property type="match status" value="2"/>
</dbReference>
<dbReference type="Pfam" id="PF22486">
    <property type="entry name" value="MATH_2"/>
    <property type="match status" value="2"/>
</dbReference>
<protein>
    <recommendedName>
        <fullName evidence="2">MATH domain-containing protein</fullName>
    </recommendedName>
</protein>
<feature type="region of interest" description="Disordered" evidence="1">
    <location>
        <begin position="1245"/>
        <end position="1273"/>
    </location>
</feature>
<reference evidence="3" key="1">
    <citation type="submission" date="2021-01" db="EMBL/GenBank/DDBJ databases">
        <authorList>
            <person name="Eckstrom K.M.E."/>
        </authorList>
    </citation>
    <scope>NUCLEOTIDE SEQUENCE</scope>
    <source>
        <strain evidence="3">UVCC 0001</strain>
    </source>
</reference>
<feature type="region of interest" description="Disordered" evidence="1">
    <location>
        <begin position="687"/>
        <end position="764"/>
    </location>
</feature>
<feature type="region of interest" description="Disordered" evidence="1">
    <location>
        <begin position="464"/>
        <end position="496"/>
    </location>
</feature>
<feature type="compositionally biased region" description="Low complexity" evidence="1">
    <location>
        <begin position="1595"/>
        <end position="1624"/>
    </location>
</feature>
<feature type="compositionally biased region" description="Low complexity" evidence="1">
    <location>
        <begin position="745"/>
        <end position="755"/>
    </location>
</feature>
<feature type="compositionally biased region" description="Basic and acidic residues" evidence="1">
    <location>
        <begin position="464"/>
        <end position="487"/>
    </location>
</feature>
<feature type="region of interest" description="Disordered" evidence="1">
    <location>
        <begin position="925"/>
        <end position="963"/>
    </location>
</feature>
<feature type="region of interest" description="Disordered" evidence="1">
    <location>
        <begin position="1346"/>
        <end position="1414"/>
    </location>
</feature>
<evidence type="ECO:0000313" key="4">
    <source>
        <dbReference type="Proteomes" id="UP001255856"/>
    </source>
</evidence>
<evidence type="ECO:0000259" key="2">
    <source>
        <dbReference type="PROSITE" id="PS50144"/>
    </source>
</evidence>
<feature type="region of interest" description="Disordered" evidence="1">
    <location>
        <begin position="1512"/>
        <end position="1535"/>
    </location>
</feature>
<proteinExistence type="predicted"/>
<gene>
    <name evidence="3" type="ORF">QBZ16_000989</name>
</gene>
<dbReference type="InterPro" id="IPR008974">
    <property type="entry name" value="TRAF-like"/>
</dbReference>
<accession>A0AAD9IG13</accession>
<feature type="compositionally biased region" description="Basic and acidic residues" evidence="1">
    <location>
        <begin position="1514"/>
        <end position="1535"/>
    </location>
</feature>
<feature type="compositionally biased region" description="Basic residues" evidence="1">
    <location>
        <begin position="868"/>
        <end position="877"/>
    </location>
</feature>
<organism evidence="3 4">
    <name type="scientific">Prototheca wickerhamii</name>
    <dbReference type="NCBI Taxonomy" id="3111"/>
    <lineage>
        <taxon>Eukaryota</taxon>
        <taxon>Viridiplantae</taxon>
        <taxon>Chlorophyta</taxon>
        <taxon>core chlorophytes</taxon>
        <taxon>Trebouxiophyceae</taxon>
        <taxon>Chlorellales</taxon>
        <taxon>Chlorellaceae</taxon>
        <taxon>Prototheca</taxon>
    </lineage>
</organism>
<evidence type="ECO:0000313" key="3">
    <source>
        <dbReference type="EMBL" id="KAK2076464.1"/>
    </source>
</evidence>
<feature type="domain" description="MATH" evidence="2">
    <location>
        <begin position="294"/>
        <end position="430"/>
    </location>
</feature>
<dbReference type="PANTHER" id="PTHR47242">
    <property type="entry name" value="TRAF-LIKE FAMILY PROTEIN"/>
    <property type="match status" value="1"/>
</dbReference>
<feature type="domain" description="MATH" evidence="2">
    <location>
        <begin position="132"/>
        <end position="280"/>
    </location>
</feature>
<feature type="compositionally biased region" description="Basic residues" evidence="1">
    <location>
        <begin position="1383"/>
        <end position="1393"/>
    </location>
</feature>
<feature type="compositionally biased region" description="Acidic residues" evidence="1">
    <location>
        <begin position="712"/>
        <end position="739"/>
    </location>
</feature>
<dbReference type="SUPFAM" id="SSF49599">
    <property type="entry name" value="TRAF domain-like"/>
    <property type="match status" value="4"/>
</dbReference>
<dbReference type="InterPro" id="IPR002083">
    <property type="entry name" value="MATH/TRAF_dom"/>
</dbReference>
<feature type="region of interest" description="Disordered" evidence="1">
    <location>
        <begin position="1595"/>
        <end position="1764"/>
    </location>
</feature>
<feature type="compositionally biased region" description="Low complexity" evidence="1">
    <location>
        <begin position="1355"/>
        <end position="1382"/>
    </location>
</feature>